<dbReference type="InterPro" id="IPR002938">
    <property type="entry name" value="FAD-bd"/>
</dbReference>
<keyword evidence="3" id="KW-1185">Reference proteome</keyword>
<dbReference type="Gene3D" id="3.30.70.2450">
    <property type="match status" value="1"/>
</dbReference>
<dbReference type="Pfam" id="PF01494">
    <property type="entry name" value="FAD_binding_3"/>
    <property type="match status" value="1"/>
</dbReference>
<dbReference type="Gene3D" id="3.50.50.60">
    <property type="entry name" value="FAD/NAD(P)-binding domain"/>
    <property type="match status" value="1"/>
</dbReference>
<dbReference type="EMBL" id="CP000282">
    <property type="protein sequence ID" value="ABD79406.1"/>
    <property type="molecule type" value="Genomic_DNA"/>
</dbReference>
<evidence type="ECO:0000259" key="1">
    <source>
        <dbReference type="Pfam" id="PF01494"/>
    </source>
</evidence>
<dbReference type="SUPFAM" id="SSF51905">
    <property type="entry name" value="FAD/NAD(P)-binding domain"/>
    <property type="match status" value="1"/>
</dbReference>
<dbReference type="InterPro" id="IPR051205">
    <property type="entry name" value="UbiH/COQ6_monooxygenase"/>
</dbReference>
<evidence type="ECO:0000313" key="3">
    <source>
        <dbReference type="Proteomes" id="UP000001947"/>
    </source>
</evidence>
<dbReference type="AlphaFoldDB" id="Q21PH3"/>
<dbReference type="Proteomes" id="UP000001947">
    <property type="component" value="Chromosome"/>
</dbReference>
<accession>Q21PH3</accession>
<reference evidence="2 3" key="1">
    <citation type="journal article" date="2008" name="PLoS Genet.">
        <title>Complete genome sequence of the complex carbohydrate-degrading marine bacterium, Saccharophagus degradans strain 2-40 T.</title>
        <authorList>
            <person name="Weiner R.M."/>
            <person name="Taylor L.E.II."/>
            <person name="Henrissat B."/>
            <person name="Hauser L."/>
            <person name="Land M."/>
            <person name="Coutinho P.M."/>
            <person name="Rancurel C."/>
            <person name="Saunders E.H."/>
            <person name="Longmire A.G."/>
            <person name="Zhang H."/>
            <person name="Bayer E.A."/>
            <person name="Gilbert H.J."/>
            <person name="Larimer F."/>
            <person name="Zhulin I.B."/>
            <person name="Ekborg N.A."/>
            <person name="Lamed R."/>
            <person name="Richardson P.M."/>
            <person name="Borovok I."/>
            <person name="Hutcheson S."/>
        </authorList>
    </citation>
    <scope>NUCLEOTIDE SEQUENCE [LARGE SCALE GENOMIC DNA]</scope>
    <source>
        <strain evidence="3">2-40 / ATCC 43961 / DSM 17024</strain>
    </source>
</reference>
<dbReference type="PANTHER" id="PTHR43876">
    <property type="entry name" value="UBIQUINONE BIOSYNTHESIS MONOOXYGENASE COQ6, MITOCHONDRIAL"/>
    <property type="match status" value="1"/>
</dbReference>
<dbReference type="HOGENOM" id="CLU_723224_0_0_6"/>
<dbReference type="InterPro" id="IPR036188">
    <property type="entry name" value="FAD/NAD-bd_sf"/>
</dbReference>
<protein>
    <submittedName>
        <fullName evidence="2">FAD dependent oxidoreductase</fullName>
    </submittedName>
</protein>
<name>Q21PH3_SACD2</name>
<evidence type="ECO:0000313" key="2">
    <source>
        <dbReference type="EMBL" id="ABD79406.1"/>
    </source>
</evidence>
<dbReference type="PRINTS" id="PR00420">
    <property type="entry name" value="RNGMNOXGNASE"/>
</dbReference>
<sequence>MIHTTNSDVLIIGAGLSGLCLAHQLAAQGISCNIVDKKQDYPESFRADKLEYNQIDQLRKMHLDQFVIPQMKPIGNIQSYCDGQLETIDTIDQYGFDYTKTVNNLRANLPSGVALKLGTVTNITTSASHQTVSLKDNQQLTAKLVVIATGGNESVTKLVGIQRNLIPSLTSLNFGFDVKRKDGKSFDFRGFNYYAEQLTNGVDYITFFLIGDNMRVNIFSQWDAKDPRAKALRADPLAEMPKHFKELYRFVGELELASKVQVFPTHFYRTSGHVQNGLVVIADEFQSVSPATGKGLDKLTNDVTLLSEKYIPAWLSNGRASKRDIAQFYNDKSKIAVDLKGISDWMYYRRLSTGKKPSILQRIIFRLKACFNTF</sequence>
<dbReference type="GeneID" id="98611852"/>
<dbReference type="GO" id="GO:0071949">
    <property type="term" value="F:FAD binding"/>
    <property type="evidence" value="ECO:0007669"/>
    <property type="project" value="InterPro"/>
</dbReference>
<dbReference type="eggNOG" id="COG0654">
    <property type="taxonomic scope" value="Bacteria"/>
</dbReference>
<dbReference type="STRING" id="203122.Sde_0142"/>
<gene>
    <name evidence="2" type="ordered locus">Sde_0142</name>
</gene>
<dbReference type="KEGG" id="sde:Sde_0142"/>
<dbReference type="RefSeq" id="WP_011466630.1">
    <property type="nucleotide sequence ID" value="NC_007912.1"/>
</dbReference>
<organism evidence="2 3">
    <name type="scientific">Saccharophagus degradans (strain 2-40 / ATCC 43961 / DSM 17024)</name>
    <dbReference type="NCBI Taxonomy" id="203122"/>
    <lineage>
        <taxon>Bacteria</taxon>
        <taxon>Pseudomonadati</taxon>
        <taxon>Pseudomonadota</taxon>
        <taxon>Gammaproteobacteria</taxon>
        <taxon>Cellvibrionales</taxon>
        <taxon>Cellvibrionaceae</taxon>
        <taxon>Saccharophagus</taxon>
    </lineage>
</organism>
<dbReference type="OrthoDB" id="9769565at2"/>
<dbReference type="PANTHER" id="PTHR43876:SF7">
    <property type="entry name" value="UBIQUINONE BIOSYNTHESIS MONOOXYGENASE COQ6, MITOCHONDRIAL"/>
    <property type="match status" value="1"/>
</dbReference>
<feature type="domain" description="FAD-binding" evidence="1">
    <location>
        <begin position="7"/>
        <end position="327"/>
    </location>
</feature>
<proteinExistence type="predicted"/>